<accession>A0AAV4UJ44</accession>
<sequence>MGSIGSSLRMVPLWLDSFASSSERDIPSEETPSINLVGTYSNSLLFRLGPGGIILLVFGKFSLLRPLWNGHCNDYPMPGFNF</sequence>
<protein>
    <submittedName>
        <fullName evidence="1">Uncharacterized protein</fullName>
    </submittedName>
</protein>
<organism evidence="1 2">
    <name type="scientific">Caerostris extrusa</name>
    <name type="common">Bark spider</name>
    <name type="synonym">Caerostris bankana</name>
    <dbReference type="NCBI Taxonomy" id="172846"/>
    <lineage>
        <taxon>Eukaryota</taxon>
        <taxon>Metazoa</taxon>
        <taxon>Ecdysozoa</taxon>
        <taxon>Arthropoda</taxon>
        <taxon>Chelicerata</taxon>
        <taxon>Arachnida</taxon>
        <taxon>Araneae</taxon>
        <taxon>Araneomorphae</taxon>
        <taxon>Entelegynae</taxon>
        <taxon>Araneoidea</taxon>
        <taxon>Araneidae</taxon>
        <taxon>Caerostris</taxon>
    </lineage>
</organism>
<evidence type="ECO:0000313" key="1">
    <source>
        <dbReference type="EMBL" id="GIY57786.1"/>
    </source>
</evidence>
<reference evidence="1 2" key="1">
    <citation type="submission" date="2021-06" db="EMBL/GenBank/DDBJ databases">
        <title>Caerostris extrusa draft genome.</title>
        <authorList>
            <person name="Kono N."/>
            <person name="Arakawa K."/>
        </authorList>
    </citation>
    <scope>NUCLEOTIDE SEQUENCE [LARGE SCALE GENOMIC DNA]</scope>
</reference>
<proteinExistence type="predicted"/>
<evidence type="ECO:0000313" key="2">
    <source>
        <dbReference type="Proteomes" id="UP001054945"/>
    </source>
</evidence>
<dbReference type="Proteomes" id="UP001054945">
    <property type="component" value="Unassembled WGS sequence"/>
</dbReference>
<dbReference type="AlphaFoldDB" id="A0AAV4UJ44"/>
<name>A0AAV4UJ44_CAEEX</name>
<dbReference type="EMBL" id="BPLR01012962">
    <property type="protein sequence ID" value="GIY57786.1"/>
    <property type="molecule type" value="Genomic_DNA"/>
</dbReference>
<keyword evidence="2" id="KW-1185">Reference proteome</keyword>
<comment type="caution">
    <text evidence="1">The sequence shown here is derived from an EMBL/GenBank/DDBJ whole genome shotgun (WGS) entry which is preliminary data.</text>
</comment>
<gene>
    <name evidence="1" type="ORF">CEXT_230011</name>
</gene>